<reference evidence="3 4" key="1">
    <citation type="journal article" date="2008" name="Nature">
        <title>The genome of Laccaria bicolor provides insights into mycorrhizal symbiosis.</title>
        <authorList>
            <person name="Martin F."/>
            <person name="Aerts A."/>
            <person name="Ahren D."/>
            <person name="Brun A."/>
            <person name="Danchin E.G.J."/>
            <person name="Duchaussoy F."/>
            <person name="Gibon J."/>
            <person name="Kohler A."/>
            <person name="Lindquist E."/>
            <person name="Pereda V."/>
            <person name="Salamov A."/>
            <person name="Shapiro H.J."/>
            <person name="Wuyts J."/>
            <person name="Blaudez D."/>
            <person name="Buee M."/>
            <person name="Brokstein P."/>
            <person name="Canbaeck B."/>
            <person name="Cohen D."/>
            <person name="Courty P.E."/>
            <person name="Coutinho P.M."/>
            <person name="Delaruelle C."/>
            <person name="Detter J.C."/>
            <person name="Deveau A."/>
            <person name="DiFazio S."/>
            <person name="Duplessis S."/>
            <person name="Fraissinet-Tachet L."/>
            <person name="Lucic E."/>
            <person name="Frey-Klett P."/>
            <person name="Fourrey C."/>
            <person name="Feussner I."/>
            <person name="Gay G."/>
            <person name="Grimwood J."/>
            <person name="Hoegger P.J."/>
            <person name="Jain P."/>
            <person name="Kilaru S."/>
            <person name="Labbe J."/>
            <person name="Lin Y.C."/>
            <person name="Legue V."/>
            <person name="Le Tacon F."/>
            <person name="Marmeisse R."/>
            <person name="Melayah D."/>
            <person name="Montanini B."/>
            <person name="Muratet M."/>
            <person name="Nehls U."/>
            <person name="Niculita-Hirzel H."/>
            <person name="Oudot-Le Secq M.P."/>
            <person name="Peter M."/>
            <person name="Quesneville H."/>
            <person name="Rajashekar B."/>
            <person name="Reich M."/>
            <person name="Rouhier N."/>
            <person name="Schmutz J."/>
            <person name="Yin T."/>
            <person name="Chalot M."/>
            <person name="Henrissat B."/>
            <person name="Kuees U."/>
            <person name="Lucas S."/>
            <person name="Van de Peer Y."/>
            <person name="Podila G.K."/>
            <person name="Polle A."/>
            <person name="Pukkila P.J."/>
            <person name="Richardson P.M."/>
            <person name="Rouze P."/>
            <person name="Sanders I.R."/>
            <person name="Stajich J.E."/>
            <person name="Tunlid A."/>
            <person name="Tuskan G."/>
            <person name="Grigoriev I.V."/>
        </authorList>
    </citation>
    <scope>NUCLEOTIDE SEQUENCE [LARGE SCALE GENOMIC DNA]</scope>
    <source>
        <strain evidence="4">S238N-H82 / ATCC MYA-4686</strain>
    </source>
</reference>
<dbReference type="CDD" id="cd04301">
    <property type="entry name" value="NAT_SF"/>
    <property type="match status" value="1"/>
</dbReference>
<dbReference type="OrthoDB" id="2019666at2759"/>
<dbReference type="GeneID" id="6082142"/>
<dbReference type="InterPro" id="IPR000182">
    <property type="entry name" value="GNAT_dom"/>
</dbReference>
<name>B0DRJ1_LACBS</name>
<dbReference type="AlphaFoldDB" id="B0DRJ1"/>
<proteinExistence type="predicted"/>
<protein>
    <submittedName>
        <fullName evidence="3">Predicted protein</fullName>
    </submittedName>
</protein>
<dbReference type="GO" id="GO:0016747">
    <property type="term" value="F:acyltransferase activity, transferring groups other than amino-acyl groups"/>
    <property type="evidence" value="ECO:0007669"/>
    <property type="project" value="InterPro"/>
</dbReference>
<gene>
    <name evidence="3" type="ORF">LACBIDRAFT_332089</name>
</gene>
<dbReference type="HOGENOM" id="CLU_056576_0_0_1"/>
<dbReference type="KEGG" id="lbc:LACBIDRAFT_332089"/>
<organism evidence="4">
    <name type="scientific">Laccaria bicolor (strain S238N-H82 / ATCC MYA-4686)</name>
    <name type="common">Bicoloured deceiver</name>
    <name type="synonym">Laccaria laccata var. bicolor</name>
    <dbReference type="NCBI Taxonomy" id="486041"/>
    <lineage>
        <taxon>Eukaryota</taxon>
        <taxon>Fungi</taxon>
        <taxon>Dikarya</taxon>
        <taxon>Basidiomycota</taxon>
        <taxon>Agaricomycotina</taxon>
        <taxon>Agaricomycetes</taxon>
        <taxon>Agaricomycetidae</taxon>
        <taxon>Agaricales</taxon>
        <taxon>Agaricineae</taxon>
        <taxon>Hydnangiaceae</taxon>
        <taxon>Laccaria</taxon>
    </lineage>
</organism>
<feature type="domain" description="N-acetyltransferase" evidence="2">
    <location>
        <begin position="66"/>
        <end position="129"/>
    </location>
</feature>
<dbReference type="Pfam" id="PF00583">
    <property type="entry name" value="Acetyltransf_1"/>
    <property type="match status" value="1"/>
</dbReference>
<dbReference type="InterPro" id="IPR016181">
    <property type="entry name" value="Acyl_CoA_acyltransferase"/>
</dbReference>
<dbReference type="RefSeq" id="XP_001886589.1">
    <property type="nucleotide sequence ID" value="XM_001886554.1"/>
</dbReference>
<evidence type="ECO:0000313" key="3">
    <source>
        <dbReference type="EMBL" id="EDR02879.1"/>
    </source>
</evidence>
<evidence type="ECO:0000259" key="2">
    <source>
        <dbReference type="Pfam" id="PF00583"/>
    </source>
</evidence>
<dbReference type="SUPFAM" id="SSF55729">
    <property type="entry name" value="Acyl-CoA N-acyltransferases (Nat)"/>
    <property type="match status" value="1"/>
</dbReference>
<evidence type="ECO:0000256" key="1">
    <source>
        <dbReference type="SAM" id="MobiDB-lite"/>
    </source>
</evidence>
<evidence type="ECO:0000313" key="4">
    <source>
        <dbReference type="Proteomes" id="UP000001194"/>
    </source>
</evidence>
<keyword evidence="4" id="KW-1185">Reference proteome</keyword>
<feature type="region of interest" description="Disordered" evidence="1">
    <location>
        <begin position="1"/>
        <end position="23"/>
    </location>
</feature>
<dbReference type="Proteomes" id="UP000001194">
    <property type="component" value="Unassembled WGS sequence"/>
</dbReference>
<sequence>MSTSSLNRSHDLTYSTTPGNEISSEDLQSCSTLYNENYGVWAPHSKALRKSSVPGGRVKLPPTGLKQELLSDPDRTILVTCHLDGLLIGHAFATSWDCGQDVVGWVTQLVVLEKHRRKKIATNLLRCLTENKWYSGITILGIASSHPVSCKALANLAGISLGDIDTNFIAQNATRVLGSSPVSYLKTSEPRGSLFQNESESDVVSSIATRFPINHAEPLAVLEKFVSEGCWRLGNLKENDEFLVIAPVAVDPRLLPID</sequence>
<dbReference type="EMBL" id="DS547128">
    <property type="protein sequence ID" value="EDR02879.1"/>
    <property type="molecule type" value="Genomic_DNA"/>
</dbReference>
<accession>B0DRJ1</accession>
<dbReference type="InParanoid" id="B0DRJ1"/>
<dbReference type="Gene3D" id="3.40.630.30">
    <property type="match status" value="1"/>
</dbReference>